<gene>
    <name evidence="5" type="ORF">CDAUBV1_LOCUS14101</name>
</gene>
<comment type="caution">
    <text evidence="2">Lacks conserved residue(s) required for the propagation of feature annotation.</text>
</comment>
<dbReference type="SMART" id="SM00282">
    <property type="entry name" value="LamG"/>
    <property type="match status" value="2"/>
</dbReference>
<protein>
    <recommendedName>
        <fullName evidence="7">Pikachurin</fullName>
    </recommendedName>
</protein>
<evidence type="ECO:0008006" key="7">
    <source>
        <dbReference type="Google" id="ProtNLM"/>
    </source>
</evidence>
<dbReference type="PANTHER" id="PTHR15036:SF85">
    <property type="entry name" value="SP2353, ISOFORM A"/>
    <property type="match status" value="1"/>
</dbReference>
<dbReference type="CDD" id="cd00110">
    <property type="entry name" value="LamG"/>
    <property type="match status" value="1"/>
</dbReference>
<dbReference type="SUPFAM" id="SSF49899">
    <property type="entry name" value="Concanavalin A-like lectins/glucanases"/>
    <property type="match status" value="2"/>
</dbReference>
<dbReference type="CDD" id="cd00054">
    <property type="entry name" value="EGF_CA"/>
    <property type="match status" value="2"/>
</dbReference>
<feature type="domain" description="EGF-like" evidence="4">
    <location>
        <begin position="195"/>
        <end position="232"/>
    </location>
</feature>
<proteinExistence type="predicted"/>
<evidence type="ECO:0000256" key="2">
    <source>
        <dbReference type="PROSITE-ProRule" id="PRU00076"/>
    </source>
</evidence>
<feature type="domain" description="Laminin G" evidence="3">
    <location>
        <begin position="1"/>
        <end position="204"/>
    </location>
</feature>
<name>A0AAV2TRG6_CALDB</name>
<dbReference type="InterPro" id="IPR001791">
    <property type="entry name" value="Laminin_G"/>
</dbReference>
<organism evidence="5 6">
    <name type="scientific">Calicophoron daubneyi</name>
    <name type="common">Rumen fluke</name>
    <name type="synonym">Paramphistomum daubneyi</name>
    <dbReference type="NCBI Taxonomy" id="300641"/>
    <lineage>
        <taxon>Eukaryota</taxon>
        <taxon>Metazoa</taxon>
        <taxon>Spiralia</taxon>
        <taxon>Lophotrochozoa</taxon>
        <taxon>Platyhelminthes</taxon>
        <taxon>Trematoda</taxon>
        <taxon>Digenea</taxon>
        <taxon>Plagiorchiida</taxon>
        <taxon>Pronocephalata</taxon>
        <taxon>Paramphistomoidea</taxon>
        <taxon>Paramphistomidae</taxon>
        <taxon>Calicophoron</taxon>
    </lineage>
</organism>
<dbReference type="GO" id="GO:0016020">
    <property type="term" value="C:membrane"/>
    <property type="evidence" value="ECO:0007669"/>
    <property type="project" value="UniProtKB-SubCell"/>
</dbReference>
<dbReference type="Gene3D" id="2.10.25.10">
    <property type="entry name" value="Laminin"/>
    <property type="match status" value="1"/>
</dbReference>
<feature type="domain" description="Laminin G" evidence="3">
    <location>
        <begin position="237"/>
        <end position="427"/>
    </location>
</feature>
<sequence>MRYAQASVVSFEFRPTCVARGCLIVYHSSSISSKRFSLTIEDRQLVYRFVRTGIKNPWNSETFQEIHHPLLMGPKHEWISVEFGDGDNGREFFTVNGDKKEVLPSPSVFGYKTPAGPTLSEPVPDPESQPMEYIYFGGHPNLKHFKEFDNLLGQFVYGNFAGCIQNIYINHRHYDPRRKPFVGDAVEGYGLSDCAENVCYGVHCENNGTCAAQSGTTYECQCPLGTKGPHCTSKQEINLPLFTGRSFIEYRGLQDTSRSFTTLTLVFEPTHADGLILYEGYSYDRRGDFLAILLIGGHVVLLYDLGSGTAYLRHGKKLLLNAWHTINLWILGRKGFLTLNDEVEPHIVFSTGDLVQLTLAQRLYLGGHPDLDLTSAYLSDHVEGHISQGLTGFRGCIQELQINGQPVALIDDAIRGINVANCISHPCGNPLSICNGHGECVPQRAGFQCYCPLGRSGIQCQGKMPTDRARQASFEGSSYLEYMSEDIMTIRLVSSAGANNRTGTTGYGFNILEPEEYWHRINISIGPAIQTQKVVRKIHHTSSRPLHPLGSAEESWYPGEVFKCINSEKMRKAYVD</sequence>
<dbReference type="InterPro" id="IPR000742">
    <property type="entry name" value="EGF"/>
</dbReference>
<evidence type="ECO:0000259" key="3">
    <source>
        <dbReference type="PROSITE" id="PS50025"/>
    </source>
</evidence>
<evidence type="ECO:0000259" key="4">
    <source>
        <dbReference type="PROSITE" id="PS50026"/>
    </source>
</evidence>
<dbReference type="InterPro" id="IPR013320">
    <property type="entry name" value="ConA-like_dom_sf"/>
</dbReference>
<dbReference type="Proteomes" id="UP001497525">
    <property type="component" value="Unassembled WGS sequence"/>
</dbReference>
<keyword evidence="2" id="KW-0245">EGF-like domain</keyword>
<dbReference type="PROSITE" id="PS50026">
    <property type="entry name" value="EGF_3"/>
    <property type="match status" value="2"/>
</dbReference>
<dbReference type="AlphaFoldDB" id="A0AAV2TRG6"/>
<evidence type="ECO:0000313" key="6">
    <source>
        <dbReference type="Proteomes" id="UP001497525"/>
    </source>
</evidence>
<feature type="domain" description="EGF-like" evidence="4">
    <location>
        <begin position="423"/>
        <end position="461"/>
    </location>
</feature>
<accession>A0AAV2TRG6</accession>
<comment type="caution">
    <text evidence="5">The sequence shown here is derived from an EMBL/GenBank/DDBJ whole genome shotgun (WGS) entry which is preliminary data.</text>
</comment>
<reference evidence="5" key="1">
    <citation type="submission" date="2024-06" db="EMBL/GenBank/DDBJ databases">
        <authorList>
            <person name="Liu X."/>
            <person name="Lenzi L."/>
            <person name="Haldenby T S."/>
            <person name="Uol C."/>
        </authorList>
    </citation>
    <scope>NUCLEOTIDE SEQUENCE</scope>
</reference>
<dbReference type="Pfam" id="PF00054">
    <property type="entry name" value="Laminin_G_1"/>
    <property type="match status" value="1"/>
</dbReference>
<evidence type="ECO:0000313" key="5">
    <source>
        <dbReference type="EMBL" id="CAL5139052.1"/>
    </source>
</evidence>
<dbReference type="PROSITE" id="PS00022">
    <property type="entry name" value="EGF_1"/>
    <property type="match status" value="2"/>
</dbReference>
<dbReference type="Gene3D" id="2.60.120.200">
    <property type="match status" value="2"/>
</dbReference>
<dbReference type="PANTHER" id="PTHR15036">
    <property type="entry name" value="PIKACHURIN-LIKE PROTEIN"/>
    <property type="match status" value="1"/>
</dbReference>
<evidence type="ECO:0000256" key="1">
    <source>
        <dbReference type="ARBA" id="ARBA00023157"/>
    </source>
</evidence>
<keyword evidence="1 2" id="KW-1015">Disulfide bond</keyword>
<dbReference type="InterPro" id="IPR050372">
    <property type="entry name" value="Neurexin-related_CASP"/>
</dbReference>
<feature type="disulfide bond" evidence="2">
    <location>
        <begin position="222"/>
        <end position="231"/>
    </location>
</feature>
<dbReference type="EMBL" id="CAXLJL010000578">
    <property type="protein sequence ID" value="CAL5139052.1"/>
    <property type="molecule type" value="Genomic_DNA"/>
</dbReference>
<dbReference type="PROSITE" id="PS50025">
    <property type="entry name" value="LAM_G_DOMAIN"/>
    <property type="match status" value="2"/>
</dbReference>
<feature type="disulfide bond" evidence="2">
    <location>
        <begin position="451"/>
        <end position="460"/>
    </location>
</feature>
<dbReference type="SMART" id="SM00181">
    <property type="entry name" value="EGF"/>
    <property type="match status" value="2"/>
</dbReference>